<dbReference type="PANTHER" id="PTHR13707">
    <property type="entry name" value="KETOACID-COENZYME A TRANSFERASE"/>
    <property type="match status" value="1"/>
</dbReference>
<reference evidence="3 4" key="1">
    <citation type="journal article" date="2018" name="Microb. Genom.">
        <title>Expanding an expanded genome: long-read sequencing of Trypanosoma cruzi.</title>
        <authorList>
            <person name="Berna L."/>
            <person name="Rodriguez M."/>
            <person name="Chiribao M.L."/>
            <person name="Parodi-Talice A."/>
            <person name="Pita S."/>
            <person name="Rijo G."/>
            <person name="Alvarez-Valin F."/>
            <person name="Robello C."/>
        </authorList>
    </citation>
    <scope>NUCLEOTIDE SEQUENCE [LARGE SCALE GENOMIC DNA]</scope>
    <source>
        <strain evidence="3 4">TCC</strain>
    </source>
</reference>
<dbReference type="GO" id="GO:0008410">
    <property type="term" value="F:CoA-transferase activity"/>
    <property type="evidence" value="ECO:0007669"/>
    <property type="project" value="InterPro"/>
</dbReference>
<organism evidence="3 4">
    <name type="scientific">Trypanosoma cruzi</name>
    <dbReference type="NCBI Taxonomy" id="5693"/>
    <lineage>
        <taxon>Eukaryota</taxon>
        <taxon>Discoba</taxon>
        <taxon>Euglenozoa</taxon>
        <taxon>Kinetoplastea</taxon>
        <taxon>Metakinetoplastina</taxon>
        <taxon>Trypanosomatida</taxon>
        <taxon>Trypanosomatidae</taxon>
        <taxon>Trypanosoma</taxon>
        <taxon>Schizotrypanum</taxon>
    </lineage>
</organism>
<dbReference type="VEuPathDB" id="TriTrypDB:C3747_72g259"/>
<dbReference type="InterPro" id="IPR004165">
    <property type="entry name" value="CoA_trans_fam_I"/>
</dbReference>
<keyword evidence="1 3" id="KW-0808">Transferase</keyword>
<comment type="caution">
    <text evidence="3">The sequence shown here is derived from an EMBL/GenBank/DDBJ whole genome shotgun (WGS) entry which is preliminary data.</text>
</comment>
<dbReference type="Gene3D" id="3.40.1080.10">
    <property type="entry name" value="Glutaconate Coenzyme A-transferase"/>
    <property type="match status" value="1"/>
</dbReference>
<dbReference type="InterPro" id="IPR037171">
    <property type="entry name" value="NagB/RpiA_transferase-like"/>
</dbReference>
<gene>
    <name evidence="3" type="ORF">C3747_72g259</name>
</gene>
<dbReference type="VEuPathDB" id="TriTrypDB:TcCL_NonESM06020"/>
<keyword evidence="2" id="KW-1133">Transmembrane helix</keyword>
<name>A0A2V2WP68_TRYCR</name>
<dbReference type="VEuPathDB" id="TriTrypDB:TcBrA4_0039960"/>
<dbReference type="Proteomes" id="UP000246078">
    <property type="component" value="Unassembled WGS sequence"/>
</dbReference>
<evidence type="ECO:0000256" key="2">
    <source>
        <dbReference type="SAM" id="Phobius"/>
    </source>
</evidence>
<dbReference type="AlphaFoldDB" id="A0A2V2WP68"/>
<dbReference type="SUPFAM" id="SSF100950">
    <property type="entry name" value="NagB/RpiA/CoA transferase-like"/>
    <property type="match status" value="1"/>
</dbReference>
<dbReference type="EMBL" id="PRFC01000072">
    <property type="protein sequence ID" value="PWV10055.1"/>
    <property type="molecule type" value="Genomic_DNA"/>
</dbReference>
<sequence>MLQGCHTDVTPLDALQVTATGEIARLHGVEKVLFAETVTMQTLCGGGRGLVLLEHVDRDGKPRIFEQRDMPVTWRGRVGTIILDLAVFGVVYMGDSACRLLLGELAGYFTVEELQYKRAAPFLLTAELSRVVQASLFGVNVICKSPKKKVFVCFFFFFTLFSFRLAFPQGCSPVILGGRERTSLGECFFFPHVVNPLSTCKAIVFYFLTCPFLSFCATTTTTFHAAEGEIKPAGVILRRRGVLLCRHIFPMEEFDRWRLQTE</sequence>
<proteinExistence type="predicted"/>
<accession>A0A2V2WP68</accession>
<keyword evidence="2" id="KW-0812">Transmembrane</keyword>
<feature type="transmembrane region" description="Helical" evidence="2">
    <location>
        <begin position="150"/>
        <end position="167"/>
    </location>
</feature>
<dbReference type="PANTHER" id="PTHR13707:SF60">
    <property type="entry name" value="ACETATE COA-TRANSFERASE SUBUNIT ALPHA"/>
    <property type="match status" value="1"/>
</dbReference>
<evidence type="ECO:0000313" key="3">
    <source>
        <dbReference type="EMBL" id="PWV10055.1"/>
    </source>
</evidence>
<keyword evidence="2" id="KW-0472">Membrane</keyword>
<protein>
    <submittedName>
        <fullName evidence="3">Putative succinyl-coA:3-ketoacid-coenzyme A transferase, mitochondrial</fullName>
    </submittedName>
</protein>
<evidence type="ECO:0000256" key="1">
    <source>
        <dbReference type="ARBA" id="ARBA00022679"/>
    </source>
</evidence>
<evidence type="ECO:0000313" key="4">
    <source>
        <dbReference type="Proteomes" id="UP000246078"/>
    </source>
</evidence>